<organism evidence="2">
    <name type="scientific">bioreactor metagenome</name>
    <dbReference type="NCBI Taxonomy" id="1076179"/>
    <lineage>
        <taxon>unclassified sequences</taxon>
        <taxon>metagenomes</taxon>
        <taxon>ecological metagenomes</taxon>
    </lineage>
</organism>
<evidence type="ECO:0000313" key="2">
    <source>
        <dbReference type="EMBL" id="MPM90509.1"/>
    </source>
</evidence>
<dbReference type="EMBL" id="VSSQ01037743">
    <property type="protein sequence ID" value="MPM90509.1"/>
    <property type="molecule type" value="Genomic_DNA"/>
</dbReference>
<sequence length="114" mass="12202">MLSIPMKERLIPSAPHSTPLAKLFPEMEAMMERPKTASKKNSGALNRRASFASCGEISHKASTLTTPPRKEETVEIPNARPLSPRLENSKPSSTVAAAAGVPGVLSRIAEMDPP</sequence>
<protein>
    <submittedName>
        <fullName evidence="2">Uncharacterized protein</fullName>
    </submittedName>
</protein>
<reference evidence="2" key="1">
    <citation type="submission" date="2019-08" db="EMBL/GenBank/DDBJ databases">
        <authorList>
            <person name="Kucharzyk K."/>
            <person name="Murdoch R.W."/>
            <person name="Higgins S."/>
            <person name="Loffler F."/>
        </authorList>
    </citation>
    <scope>NUCLEOTIDE SEQUENCE</scope>
</reference>
<accession>A0A645DMI6</accession>
<name>A0A645DMI6_9ZZZZ</name>
<proteinExistence type="predicted"/>
<comment type="caution">
    <text evidence="2">The sequence shown here is derived from an EMBL/GenBank/DDBJ whole genome shotgun (WGS) entry which is preliminary data.</text>
</comment>
<evidence type="ECO:0000256" key="1">
    <source>
        <dbReference type="SAM" id="MobiDB-lite"/>
    </source>
</evidence>
<gene>
    <name evidence="2" type="ORF">SDC9_137630</name>
</gene>
<dbReference type="AlphaFoldDB" id="A0A645DMI6"/>
<feature type="region of interest" description="Disordered" evidence="1">
    <location>
        <begin position="56"/>
        <end position="98"/>
    </location>
</feature>